<dbReference type="InterPro" id="IPR023324">
    <property type="entry name" value="BH2638-like_sf"/>
</dbReference>
<dbReference type="Gene3D" id="1.10.220.80">
    <property type="entry name" value="BH2638-like"/>
    <property type="match status" value="1"/>
</dbReference>
<accession>A0A0R2I9F5</accession>
<protein>
    <submittedName>
        <fullName evidence="1">Uncharacterized protein</fullName>
    </submittedName>
</protein>
<gene>
    <name evidence="1" type="ORF">IV45_GL000335</name>
</gene>
<name>A0A0R2I9F5_9LACO</name>
<dbReference type="PIRSF" id="PIRSF037260">
    <property type="entry name" value="UPF0223"/>
    <property type="match status" value="1"/>
</dbReference>
<comment type="caution">
    <text evidence="1">The sequence shown here is derived from an EMBL/GenBank/DDBJ whole genome shotgun (WGS) entry which is preliminary data.</text>
</comment>
<dbReference type="RefSeq" id="WP_057740862.1">
    <property type="nucleotide sequence ID" value="NZ_JQBW01000009.1"/>
</dbReference>
<reference evidence="1 2" key="1">
    <citation type="journal article" date="2015" name="Genome Announc.">
        <title>Expanding the biotechnology potential of lactobacilli through comparative genomics of 213 strains and associated genera.</title>
        <authorList>
            <person name="Sun Z."/>
            <person name="Harris H.M."/>
            <person name="McCann A."/>
            <person name="Guo C."/>
            <person name="Argimon S."/>
            <person name="Zhang W."/>
            <person name="Yang X."/>
            <person name="Jeffery I.B."/>
            <person name="Cooney J.C."/>
            <person name="Kagawa T.F."/>
            <person name="Liu W."/>
            <person name="Song Y."/>
            <person name="Salvetti E."/>
            <person name="Wrobel A."/>
            <person name="Rasinkangas P."/>
            <person name="Parkhill J."/>
            <person name="Rea M.C."/>
            <person name="O'Sullivan O."/>
            <person name="Ritari J."/>
            <person name="Douillard F.P."/>
            <person name="Paul Ross R."/>
            <person name="Yang R."/>
            <person name="Briner A.E."/>
            <person name="Felis G.E."/>
            <person name="de Vos W.M."/>
            <person name="Barrangou R."/>
            <person name="Klaenhammer T.R."/>
            <person name="Caufield P.W."/>
            <person name="Cui Y."/>
            <person name="Zhang H."/>
            <person name="O'Toole P.W."/>
        </authorList>
    </citation>
    <scope>NUCLEOTIDE SEQUENCE [LARGE SCALE GENOMIC DNA]</scope>
    <source>
        <strain evidence="1 2">DSM 17896</strain>
    </source>
</reference>
<sequence length="93" mass="10876">MEQNINYPIDPSWSVPEIEKVAHLFNLVADAYEVGINPAQFTKAYHDFKDVVPTKAQEKQLGREFYRQSGYQLYDVVKATRTSKQKRLKLKQE</sequence>
<dbReference type="Pfam" id="PF05256">
    <property type="entry name" value="UPF0223"/>
    <property type="match status" value="1"/>
</dbReference>
<dbReference type="SUPFAM" id="SSF158504">
    <property type="entry name" value="BH2638-like"/>
    <property type="match status" value="1"/>
</dbReference>
<keyword evidence="2" id="KW-1185">Reference proteome</keyword>
<organism evidence="1 2">
    <name type="scientific">Limosilactobacillus secaliphilus</name>
    <dbReference type="NCBI Taxonomy" id="396268"/>
    <lineage>
        <taxon>Bacteria</taxon>
        <taxon>Bacillati</taxon>
        <taxon>Bacillota</taxon>
        <taxon>Bacilli</taxon>
        <taxon>Lactobacillales</taxon>
        <taxon>Lactobacillaceae</taxon>
        <taxon>Limosilactobacillus</taxon>
    </lineage>
</organism>
<dbReference type="Proteomes" id="UP000050934">
    <property type="component" value="Unassembled WGS sequence"/>
</dbReference>
<dbReference type="STRING" id="396268.IV45_GL000335"/>
<dbReference type="EMBL" id="JQBW01000009">
    <property type="protein sequence ID" value="KRN58711.1"/>
    <property type="molecule type" value="Genomic_DNA"/>
</dbReference>
<dbReference type="OrthoDB" id="1649074at2"/>
<evidence type="ECO:0000313" key="1">
    <source>
        <dbReference type="EMBL" id="KRN58711.1"/>
    </source>
</evidence>
<dbReference type="PATRIC" id="fig|396268.3.peg.339"/>
<dbReference type="NCBIfam" id="NF003353">
    <property type="entry name" value="PRK04387.1"/>
    <property type="match status" value="1"/>
</dbReference>
<proteinExistence type="predicted"/>
<dbReference type="InterPro" id="IPR007920">
    <property type="entry name" value="UPF0223"/>
</dbReference>
<evidence type="ECO:0000313" key="2">
    <source>
        <dbReference type="Proteomes" id="UP000050934"/>
    </source>
</evidence>
<dbReference type="AlphaFoldDB" id="A0A0R2I9F5"/>